<dbReference type="Proteomes" id="UP001208570">
    <property type="component" value="Unassembled WGS sequence"/>
</dbReference>
<reference evidence="5" key="1">
    <citation type="journal article" date="2023" name="Mol. Biol. Evol.">
        <title>Third-Generation Sequencing Reveals the Adaptive Role of the Epigenome in Three Deep-Sea Polychaetes.</title>
        <authorList>
            <person name="Perez M."/>
            <person name="Aroh O."/>
            <person name="Sun Y."/>
            <person name="Lan Y."/>
            <person name="Juniper S.K."/>
            <person name="Young C.R."/>
            <person name="Angers B."/>
            <person name="Qian P.Y."/>
        </authorList>
    </citation>
    <scope>NUCLEOTIDE SEQUENCE</scope>
    <source>
        <strain evidence="5">P08H-3</strain>
    </source>
</reference>
<keyword evidence="6" id="KW-1185">Reference proteome</keyword>
<dbReference type="PROSITE" id="PS50174">
    <property type="entry name" value="G_PATCH"/>
    <property type="match status" value="1"/>
</dbReference>
<feature type="region of interest" description="Disordered" evidence="2">
    <location>
        <begin position="256"/>
        <end position="299"/>
    </location>
</feature>
<dbReference type="SMART" id="SM00240">
    <property type="entry name" value="FHA"/>
    <property type="match status" value="1"/>
</dbReference>
<proteinExistence type="predicted"/>
<dbReference type="PANTHER" id="PTHR23106:SF24">
    <property type="entry name" value="ANGIOGENIC FACTOR WITH G PATCH AND FHA DOMAINS 1"/>
    <property type="match status" value="1"/>
</dbReference>
<dbReference type="SUPFAM" id="SSF49879">
    <property type="entry name" value="SMAD/FHA domain"/>
    <property type="match status" value="1"/>
</dbReference>
<evidence type="ECO:0000256" key="2">
    <source>
        <dbReference type="SAM" id="MobiDB-lite"/>
    </source>
</evidence>
<dbReference type="CDD" id="cd16164">
    <property type="entry name" value="OCRE_VG5Q"/>
    <property type="match status" value="1"/>
</dbReference>
<dbReference type="PANTHER" id="PTHR23106">
    <property type="entry name" value="ANGIOGENIC FACTOR WITH G PATCH AND FHA DOMAINS 1"/>
    <property type="match status" value="1"/>
</dbReference>
<evidence type="ECO:0000313" key="6">
    <source>
        <dbReference type="Proteomes" id="UP001208570"/>
    </source>
</evidence>
<comment type="caution">
    <text evidence="5">The sequence shown here is derived from an EMBL/GenBank/DDBJ whole genome shotgun (WGS) entry which is preliminary data.</text>
</comment>
<dbReference type="EMBL" id="JAODUP010000300">
    <property type="protein sequence ID" value="KAK2153329.1"/>
    <property type="molecule type" value="Genomic_DNA"/>
</dbReference>
<feature type="compositionally biased region" description="Basic and acidic residues" evidence="2">
    <location>
        <begin position="272"/>
        <end position="285"/>
    </location>
</feature>
<sequence>MPDQVGCSCCLKLKLQIEELTSELEDSRETVRTTEDKLSRMQKLFEMANKFAEELKVEVLKLNEEIRQMKKGKTNIIDNCDVAVQTDLLSDTDDSKWSQWRTNGTIDSFVSTCQEIQHGEEGEIVSKASDPVSDKNEQLIDLELHSAWLKSTHNDPEEGEIEQEETQSIADSIREAAEAAQKQTEFVFDEGTGLYYDKTSGYYYDAERCLYYEPYSGVYYKYNVESKTYEYHSRVDFSQYSEDMYKRYYQNVTGEKGHRKEVKSKKKKKHRTKEDEQKERKRKNEVNSNTYTRDEGKKLKTEPDCKKEYVLTDENCSDAERMTQIKMESDLESDVDDSYKMCHVGISLAECVDDSGSRSPRFVSEPIQVPDYNQTNFALESALHSSSLDDVTVINPPVPDEIRKRLDTDQMSRELSGFDHEEGEITSSSSSSQEQSAESETDSSSVEDSTSSEEMSPLRYPPCLRLIVTESNCLDVGSLYIVPYTGATIGRDISLNHLVLIPDSDISKMHCTIQYNENEKLYLVTNHSVGIGTLVNGCKLSEPPKKCEPVVVRNYDKLQLGGTTFELHIHPGNQTCDDCEPGIIQAKFPKNNSEISQPAADSSVDKETKRRQEMKKIRKRYGLADAPYVDRVVGYKQGYQDRSEIRRITKGSDNPYQPDEEPASVNRAIPHKNKGHKLLAKLGWKEGQSLGKSQQGITEPIQAEIRSNQAAGLGASCVSRHSLDDVRKAKAMERWTKAQKRFHQLEKSQNENKNMIKGDDQSRSSSKPRNKMNFVQGETETFDLESVDIDQQVYSPAPLDTRVSGSDKEKK</sequence>
<feature type="domain" description="FHA" evidence="3">
    <location>
        <begin position="487"/>
        <end position="540"/>
    </location>
</feature>
<dbReference type="InterPro" id="IPR053027">
    <property type="entry name" value="AGGF1"/>
</dbReference>
<evidence type="ECO:0008006" key="7">
    <source>
        <dbReference type="Google" id="ProtNLM"/>
    </source>
</evidence>
<evidence type="ECO:0000259" key="3">
    <source>
        <dbReference type="PROSITE" id="PS50006"/>
    </source>
</evidence>
<evidence type="ECO:0000256" key="1">
    <source>
        <dbReference type="SAM" id="Coils"/>
    </source>
</evidence>
<dbReference type="Gene3D" id="2.60.200.20">
    <property type="match status" value="1"/>
</dbReference>
<feature type="compositionally biased region" description="Basic residues" evidence="2">
    <location>
        <begin position="257"/>
        <end position="271"/>
    </location>
</feature>
<dbReference type="InterPro" id="IPR035624">
    <property type="entry name" value="AGGF1_OCRE"/>
</dbReference>
<organism evidence="5 6">
    <name type="scientific">Paralvinella palmiformis</name>
    <dbReference type="NCBI Taxonomy" id="53620"/>
    <lineage>
        <taxon>Eukaryota</taxon>
        <taxon>Metazoa</taxon>
        <taxon>Spiralia</taxon>
        <taxon>Lophotrochozoa</taxon>
        <taxon>Annelida</taxon>
        <taxon>Polychaeta</taxon>
        <taxon>Sedentaria</taxon>
        <taxon>Canalipalpata</taxon>
        <taxon>Terebellida</taxon>
        <taxon>Terebelliformia</taxon>
        <taxon>Alvinellidae</taxon>
        <taxon>Paralvinella</taxon>
    </lineage>
</organism>
<name>A0AAD9JHZ3_9ANNE</name>
<feature type="region of interest" description="Disordered" evidence="2">
    <location>
        <begin position="590"/>
        <end position="613"/>
    </location>
</feature>
<protein>
    <recommendedName>
        <fullName evidence="7">Angiogenic factor with G patch and FHA domains 1</fullName>
    </recommendedName>
</protein>
<feature type="region of interest" description="Disordered" evidence="2">
    <location>
        <begin position="417"/>
        <end position="457"/>
    </location>
</feature>
<feature type="region of interest" description="Disordered" evidence="2">
    <location>
        <begin position="742"/>
        <end position="811"/>
    </location>
</feature>
<dbReference type="PROSITE" id="PS50006">
    <property type="entry name" value="FHA_DOMAIN"/>
    <property type="match status" value="1"/>
</dbReference>
<dbReference type="AlphaFoldDB" id="A0AAD9JHZ3"/>
<dbReference type="Pfam" id="PF01585">
    <property type="entry name" value="G-patch"/>
    <property type="match status" value="1"/>
</dbReference>
<feature type="region of interest" description="Disordered" evidence="2">
    <location>
        <begin position="646"/>
        <end position="667"/>
    </location>
</feature>
<accession>A0AAD9JHZ3</accession>
<gene>
    <name evidence="5" type="ORF">LSH36_300g01027</name>
</gene>
<feature type="domain" description="G-patch" evidence="4">
    <location>
        <begin position="671"/>
        <end position="718"/>
    </location>
</feature>
<feature type="compositionally biased region" description="Basic and acidic residues" evidence="2">
    <location>
        <begin position="743"/>
        <end position="762"/>
    </location>
</feature>
<dbReference type="Pfam" id="PF17780">
    <property type="entry name" value="OCRE"/>
    <property type="match status" value="1"/>
</dbReference>
<evidence type="ECO:0000313" key="5">
    <source>
        <dbReference type="EMBL" id="KAK2153329.1"/>
    </source>
</evidence>
<feature type="compositionally biased region" description="Basic and acidic residues" evidence="2">
    <location>
        <begin position="603"/>
        <end position="613"/>
    </location>
</feature>
<feature type="coiled-coil region" evidence="1">
    <location>
        <begin position="10"/>
        <end position="72"/>
    </location>
</feature>
<dbReference type="InterPro" id="IPR000253">
    <property type="entry name" value="FHA_dom"/>
</dbReference>
<feature type="compositionally biased region" description="Low complexity" evidence="2">
    <location>
        <begin position="425"/>
        <end position="455"/>
    </location>
</feature>
<keyword evidence="1" id="KW-0175">Coiled coil</keyword>
<dbReference type="InterPro" id="IPR041591">
    <property type="entry name" value="OCRE"/>
</dbReference>
<feature type="compositionally biased region" description="Polar residues" evidence="2">
    <location>
        <begin position="590"/>
        <end position="600"/>
    </location>
</feature>
<dbReference type="InterPro" id="IPR000467">
    <property type="entry name" value="G_patch_dom"/>
</dbReference>
<dbReference type="Pfam" id="PF00498">
    <property type="entry name" value="FHA"/>
    <property type="match status" value="1"/>
</dbReference>
<dbReference type="SMART" id="SM00443">
    <property type="entry name" value="G_patch"/>
    <property type="match status" value="1"/>
</dbReference>
<evidence type="ECO:0000259" key="4">
    <source>
        <dbReference type="PROSITE" id="PS50174"/>
    </source>
</evidence>
<dbReference type="InterPro" id="IPR008984">
    <property type="entry name" value="SMAD_FHA_dom_sf"/>
</dbReference>
<dbReference type="GO" id="GO:0003676">
    <property type="term" value="F:nucleic acid binding"/>
    <property type="evidence" value="ECO:0007669"/>
    <property type="project" value="InterPro"/>
</dbReference>